<reference evidence="2 3" key="1">
    <citation type="submission" date="2019-10" db="EMBL/GenBank/DDBJ databases">
        <title>Genome sequencing of Lactobacillus manihotivorans.</title>
        <authorList>
            <person name="Kim K."/>
        </authorList>
    </citation>
    <scope>NUCLEOTIDE SEQUENCE [LARGE SCALE GENOMIC DNA]</scope>
    <source>
        <strain evidence="2 3">LM010</strain>
    </source>
</reference>
<evidence type="ECO:0000256" key="1">
    <source>
        <dbReference type="SAM" id="Phobius"/>
    </source>
</evidence>
<protein>
    <submittedName>
        <fullName evidence="2">Uncharacterized protein</fullName>
    </submittedName>
</protein>
<dbReference type="EMBL" id="CP045068">
    <property type="protein sequence ID" value="QFQ90865.1"/>
    <property type="molecule type" value="Genomic_DNA"/>
</dbReference>
<dbReference type="Proteomes" id="UP000388452">
    <property type="component" value="Chromosome"/>
</dbReference>
<keyword evidence="1" id="KW-1133">Transmembrane helix</keyword>
<sequence>MFVVLIIEILLILGLIILTRSFLQTRRKAMLWTMVAVAGLIAIITIPVLMVIFDLGTNGW</sequence>
<organism evidence="2 3">
    <name type="scientific">Lacticaseibacillus manihotivorans</name>
    <dbReference type="NCBI Taxonomy" id="88233"/>
    <lineage>
        <taxon>Bacteria</taxon>
        <taxon>Bacillati</taxon>
        <taxon>Bacillota</taxon>
        <taxon>Bacilli</taxon>
        <taxon>Lactobacillales</taxon>
        <taxon>Lactobacillaceae</taxon>
        <taxon>Lacticaseibacillus</taxon>
    </lineage>
</organism>
<gene>
    <name evidence="2" type="ORF">LM010_05260</name>
</gene>
<keyword evidence="1" id="KW-0472">Membrane</keyword>
<evidence type="ECO:0000313" key="3">
    <source>
        <dbReference type="Proteomes" id="UP000388452"/>
    </source>
</evidence>
<feature type="transmembrane region" description="Helical" evidence="1">
    <location>
        <begin position="6"/>
        <end position="23"/>
    </location>
</feature>
<evidence type="ECO:0000313" key="2">
    <source>
        <dbReference type="EMBL" id="QFQ90865.1"/>
    </source>
</evidence>
<dbReference type="AlphaFoldDB" id="A0A5P8JNP7"/>
<dbReference type="RefSeq" id="WP_056965009.1">
    <property type="nucleotide sequence ID" value="NZ_CP045068.1"/>
</dbReference>
<accession>A0A5P8JNP7</accession>
<keyword evidence="1" id="KW-0812">Transmembrane</keyword>
<name>A0A5P8JNP7_9LACO</name>
<feature type="transmembrane region" description="Helical" evidence="1">
    <location>
        <begin position="30"/>
        <end position="53"/>
    </location>
</feature>
<proteinExistence type="predicted"/>